<dbReference type="InterPro" id="IPR036249">
    <property type="entry name" value="Thioredoxin-like_sf"/>
</dbReference>
<gene>
    <name evidence="8" type="ORF">BTO23_03965</name>
    <name evidence="7" type="ORF">GCM10007855_15440</name>
</gene>
<dbReference type="InterPro" id="IPR011767">
    <property type="entry name" value="GLR_AS"/>
</dbReference>
<feature type="domain" description="Glutaredoxin" evidence="6">
    <location>
        <begin position="8"/>
        <end position="71"/>
    </location>
</feature>
<evidence type="ECO:0000256" key="4">
    <source>
        <dbReference type="ARBA" id="ARBA00023157"/>
    </source>
</evidence>
<dbReference type="EMBL" id="BSOU01000003">
    <property type="protein sequence ID" value="GLR74670.1"/>
    <property type="molecule type" value="Genomic_DNA"/>
</dbReference>
<protein>
    <submittedName>
        <fullName evidence="8">Glutaredoxin</fullName>
    </submittedName>
</protein>
<dbReference type="GO" id="GO:0015035">
    <property type="term" value="F:protein-disulfide reductase activity"/>
    <property type="evidence" value="ECO:0007669"/>
    <property type="project" value="TreeGrafter"/>
</dbReference>
<evidence type="ECO:0000259" key="6">
    <source>
        <dbReference type="Pfam" id="PF00462"/>
    </source>
</evidence>
<dbReference type="InterPro" id="IPR014025">
    <property type="entry name" value="Glutaredoxin_subgr"/>
</dbReference>
<dbReference type="PANTHER" id="PTHR46679:SF1">
    <property type="entry name" value="GLUTAREDOXIN-2, MITOCHONDRIAL"/>
    <property type="match status" value="1"/>
</dbReference>
<sequence>MFNTAETIIFSKTVCPFCVKAKAILDDKSIAYKVFTLDVDLSKEEMVALIQEKEGIAVNTVPQIYLDGKYIGGHDDLVAFFERQDTDMDLGDFEL</sequence>
<keyword evidence="10" id="KW-1185">Reference proteome</keyword>
<dbReference type="RefSeq" id="WP_061002659.1">
    <property type="nucleotide sequence ID" value="NZ_BSOU01000003.1"/>
</dbReference>
<evidence type="ECO:0000313" key="7">
    <source>
        <dbReference type="EMBL" id="GLR74670.1"/>
    </source>
</evidence>
<dbReference type="OrthoDB" id="9814618at2"/>
<comment type="caution">
    <text evidence="8">The sequence shown here is derived from an EMBL/GenBank/DDBJ whole genome shotgun (WGS) entry which is preliminary data.</text>
</comment>
<evidence type="ECO:0000256" key="5">
    <source>
        <dbReference type="ARBA" id="ARBA00023284"/>
    </source>
</evidence>
<proteinExistence type="inferred from homology"/>
<keyword evidence="5" id="KW-0676">Redox-active center</keyword>
<dbReference type="Gene3D" id="3.40.30.10">
    <property type="entry name" value="Glutaredoxin"/>
    <property type="match status" value="1"/>
</dbReference>
<reference evidence="7" key="4">
    <citation type="submission" date="2023-01" db="EMBL/GenBank/DDBJ databases">
        <title>Draft genome sequence of Aliivibrio sifiae strain NBRC 105001.</title>
        <authorList>
            <person name="Sun Q."/>
            <person name="Mori K."/>
        </authorList>
    </citation>
    <scope>NUCLEOTIDE SEQUENCE</scope>
    <source>
        <strain evidence="7">NBRC 105001</strain>
    </source>
</reference>
<organism evidence="8 9">
    <name type="scientific">Aliivibrio sifiae</name>
    <dbReference type="NCBI Taxonomy" id="566293"/>
    <lineage>
        <taxon>Bacteria</taxon>
        <taxon>Pseudomonadati</taxon>
        <taxon>Pseudomonadota</taxon>
        <taxon>Gammaproteobacteria</taxon>
        <taxon>Vibrionales</taxon>
        <taxon>Vibrionaceae</taxon>
        <taxon>Aliivibrio</taxon>
    </lineage>
</organism>
<evidence type="ECO:0000256" key="2">
    <source>
        <dbReference type="ARBA" id="ARBA00022448"/>
    </source>
</evidence>
<evidence type="ECO:0000313" key="10">
    <source>
        <dbReference type="Proteomes" id="UP001156660"/>
    </source>
</evidence>
<keyword evidence="2" id="KW-0813">Transport</keyword>
<keyword evidence="4" id="KW-1015">Disulfide bond</keyword>
<dbReference type="PROSITE" id="PS51354">
    <property type="entry name" value="GLUTAREDOXIN_2"/>
    <property type="match status" value="1"/>
</dbReference>
<reference evidence="10" key="3">
    <citation type="journal article" date="2019" name="Int. J. Syst. Evol. Microbiol.">
        <title>The Global Catalogue of Microorganisms (GCM) 10K type strain sequencing project: providing services to taxonomists for standard genome sequencing and annotation.</title>
        <authorList>
            <consortium name="The Broad Institute Genomics Platform"/>
            <consortium name="The Broad Institute Genome Sequencing Center for Infectious Disease"/>
            <person name="Wu L."/>
            <person name="Ma J."/>
        </authorList>
    </citation>
    <scope>NUCLEOTIDE SEQUENCE [LARGE SCALE GENOMIC DNA]</scope>
    <source>
        <strain evidence="10">NBRC 105001</strain>
    </source>
</reference>
<reference evidence="8 9" key="2">
    <citation type="submission" date="2016-12" db="EMBL/GenBank/DDBJ databases">
        <title>Diversity of luminous bacteria.</title>
        <authorList>
            <person name="Yoshizawa S."/>
            <person name="Kogure K."/>
        </authorList>
    </citation>
    <scope>NUCLEOTIDE SEQUENCE [LARGE SCALE GENOMIC DNA]</scope>
    <source>
        <strain evidence="8 9">NBRC 105001</strain>
    </source>
</reference>
<keyword evidence="3" id="KW-0249">Electron transport</keyword>
<evidence type="ECO:0000313" key="8">
    <source>
        <dbReference type="EMBL" id="PQJ93257.1"/>
    </source>
</evidence>
<name>A0A2S7XHQ9_9GAMM</name>
<dbReference type="Pfam" id="PF00462">
    <property type="entry name" value="Glutaredoxin"/>
    <property type="match status" value="1"/>
</dbReference>
<dbReference type="PANTHER" id="PTHR46679">
    <property type="match status" value="1"/>
</dbReference>
<evidence type="ECO:0000256" key="3">
    <source>
        <dbReference type="ARBA" id="ARBA00022982"/>
    </source>
</evidence>
<dbReference type="Proteomes" id="UP001156660">
    <property type="component" value="Unassembled WGS sequence"/>
</dbReference>
<dbReference type="CDD" id="cd02066">
    <property type="entry name" value="GRX_family"/>
    <property type="match status" value="1"/>
</dbReference>
<dbReference type="Proteomes" id="UP000239273">
    <property type="component" value="Unassembled WGS sequence"/>
</dbReference>
<accession>A0A2S7XHQ9</accession>
<dbReference type="SUPFAM" id="SSF52833">
    <property type="entry name" value="Thioredoxin-like"/>
    <property type="match status" value="1"/>
</dbReference>
<reference evidence="7" key="1">
    <citation type="journal article" date="2014" name="Int. J. Syst. Evol. Microbiol.">
        <title>Complete genome of a new Firmicutes species belonging to the dominant human colonic microbiota ('Ruminococcus bicirculans') reveals two chromosomes and a selective capacity to utilize plant glucans.</title>
        <authorList>
            <consortium name="NISC Comparative Sequencing Program"/>
            <person name="Wegmann U."/>
            <person name="Louis P."/>
            <person name="Goesmann A."/>
            <person name="Henrissat B."/>
            <person name="Duncan S.H."/>
            <person name="Flint H.J."/>
        </authorList>
    </citation>
    <scope>NUCLEOTIDE SEQUENCE</scope>
    <source>
        <strain evidence="7">NBRC 105001</strain>
    </source>
</reference>
<dbReference type="PROSITE" id="PS00195">
    <property type="entry name" value="GLUTAREDOXIN_1"/>
    <property type="match status" value="1"/>
</dbReference>
<comment type="similarity">
    <text evidence="1">Belongs to the glutaredoxin family.</text>
</comment>
<dbReference type="InterPro" id="IPR002109">
    <property type="entry name" value="Glutaredoxin"/>
</dbReference>
<dbReference type="EMBL" id="MSCP01000001">
    <property type="protein sequence ID" value="PQJ93257.1"/>
    <property type="molecule type" value="Genomic_DNA"/>
</dbReference>
<evidence type="ECO:0000313" key="9">
    <source>
        <dbReference type="Proteomes" id="UP000239273"/>
    </source>
</evidence>
<dbReference type="AlphaFoldDB" id="A0A2S7XHQ9"/>
<evidence type="ECO:0000256" key="1">
    <source>
        <dbReference type="ARBA" id="ARBA00007787"/>
    </source>
</evidence>
<dbReference type="PRINTS" id="PR00160">
    <property type="entry name" value="GLUTAREDOXIN"/>
</dbReference>